<organism evidence="3 4">
    <name type="scientific">Entamoeba invadens IP1</name>
    <dbReference type="NCBI Taxonomy" id="370355"/>
    <lineage>
        <taxon>Eukaryota</taxon>
        <taxon>Amoebozoa</taxon>
        <taxon>Evosea</taxon>
        <taxon>Archamoebae</taxon>
        <taxon>Mastigamoebida</taxon>
        <taxon>Entamoebidae</taxon>
        <taxon>Entamoeba</taxon>
    </lineage>
</organism>
<keyword evidence="4" id="KW-1185">Reference proteome</keyword>
<dbReference type="PANTHER" id="PTHR11567">
    <property type="entry name" value="ACID PHOSPHATASE-RELATED"/>
    <property type="match status" value="1"/>
</dbReference>
<evidence type="ECO:0000256" key="2">
    <source>
        <dbReference type="ARBA" id="ARBA00022801"/>
    </source>
</evidence>
<dbReference type="InterPro" id="IPR050645">
    <property type="entry name" value="Histidine_acid_phosphatase"/>
</dbReference>
<dbReference type="RefSeq" id="XP_004183238.1">
    <property type="nucleotide sequence ID" value="XM_004183190.1"/>
</dbReference>
<reference evidence="3 4" key="1">
    <citation type="submission" date="2012-10" db="EMBL/GenBank/DDBJ databases">
        <authorList>
            <person name="Zafar N."/>
            <person name="Inman J."/>
            <person name="Hall N."/>
            <person name="Lorenzi H."/>
            <person name="Caler E."/>
        </authorList>
    </citation>
    <scope>NUCLEOTIDE SEQUENCE [LARGE SCALE GENOMIC DNA]</scope>
    <source>
        <strain evidence="3 4">IP1</strain>
    </source>
</reference>
<dbReference type="SUPFAM" id="SSF53254">
    <property type="entry name" value="Phosphoglycerate mutase-like"/>
    <property type="match status" value="1"/>
</dbReference>
<keyword evidence="2" id="KW-0378">Hydrolase</keyword>
<evidence type="ECO:0000313" key="3">
    <source>
        <dbReference type="EMBL" id="ELP83892.1"/>
    </source>
</evidence>
<gene>
    <name evidence="3" type="ORF">EIN_440260</name>
</gene>
<dbReference type="GeneID" id="14882884"/>
<evidence type="ECO:0008006" key="5">
    <source>
        <dbReference type="Google" id="ProtNLM"/>
    </source>
</evidence>
<proteinExistence type="inferred from homology"/>
<dbReference type="InterPro" id="IPR000560">
    <property type="entry name" value="His_Pase_clade-2"/>
</dbReference>
<evidence type="ECO:0000313" key="4">
    <source>
        <dbReference type="Proteomes" id="UP000014680"/>
    </source>
</evidence>
<dbReference type="CDD" id="cd07061">
    <property type="entry name" value="HP_HAP_like"/>
    <property type="match status" value="1"/>
</dbReference>
<dbReference type="PANTHER" id="PTHR11567:SF110">
    <property type="entry name" value="2-PHOSPHOXYLOSE PHOSPHATASE 1"/>
    <property type="match status" value="1"/>
</dbReference>
<dbReference type="Pfam" id="PF00328">
    <property type="entry name" value="His_Phos_2"/>
    <property type="match status" value="1"/>
</dbReference>
<dbReference type="VEuPathDB" id="AmoebaDB:EIN_440260"/>
<comment type="similarity">
    <text evidence="1">Belongs to the histidine acid phosphatase family.</text>
</comment>
<dbReference type="KEGG" id="eiv:EIN_440260"/>
<dbReference type="Gene3D" id="3.40.50.1240">
    <property type="entry name" value="Phosphoglycerate mutase-like"/>
    <property type="match status" value="1"/>
</dbReference>
<dbReference type="GO" id="GO:0016791">
    <property type="term" value="F:phosphatase activity"/>
    <property type="evidence" value="ECO:0007669"/>
    <property type="project" value="TreeGrafter"/>
</dbReference>
<evidence type="ECO:0000256" key="1">
    <source>
        <dbReference type="ARBA" id="ARBA00005375"/>
    </source>
</evidence>
<dbReference type="AlphaFoldDB" id="A0A0A1TUT4"/>
<dbReference type="OrthoDB" id="5821688at2759"/>
<protein>
    <recommendedName>
        <fullName evidence="5">Acid phosphatase</fullName>
    </recommendedName>
</protein>
<dbReference type="EMBL" id="KB207216">
    <property type="protein sequence ID" value="ELP83892.1"/>
    <property type="molecule type" value="Genomic_DNA"/>
</dbReference>
<name>A0A0A1TUT4_ENTIV</name>
<dbReference type="Proteomes" id="UP000014680">
    <property type="component" value="Unassembled WGS sequence"/>
</dbReference>
<accession>A0A0A1TUT4</accession>
<sequence length="351" mass="40608">MTLLTHTPGPYKDVPRFSLPVVSEKTLKHVVLLHRHGDRMSVQDCGLTLKSSDGHVYVPGELTDRGKSQLQYLGTVFRTYLSHYKPYFNDLNPKTVKVRSTFIERAVMSAWSFLSTFLDETMTPDSFEVRKDSEENLLPGCSKMLDGYLEENRKKCDVAFLQNPKIVDLYQRYCRVYGLSYEEKEYSTAVITMCDTLNLYMCNECPLKVNEKGEALNQEDLAFSDKIGVLWFHYLVGLESTIAKFTNGFVGDILYDVQKSMFGTPKNDYIFHEYSSHDITLYMFLALLGYETDKWIPLASYIIIEFFEEKDKTLSVRFSYNSEVLKLKCANGNDFCGWETFKKYIENEISL</sequence>
<dbReference type="InterPro" id="IPR029033">
    <property type="entry name" value="His_PPase_superfam"/>
</dbReference>